<keyword evidence="2" id="KW-1185">Reference proteome</keyword>
<protein>
    <submittedName>
        <fullName evidence="1">Uncharacterized protein</fullName>
    </submittedName>
</protein>
<organism evidence="1 2">
    <name type="scientific">Auriscalpium vulgare</name>
    <dbReference type="NCBI Taxonomy" id="40419"/>
    <lineage>
        <taxon>Eukaryota</taxon>
        <taxon>Fungi</taxon>
        <taxon>Dikarya</taxon>
        <taxon>Basidiomycota</taxon>
        <taxon>Agaricomycotina</taxon>
        <taxon>Agaricomycetes</taxon>
        <taxon>Russulales</taxon>
        <taxon>Auriscalpiaceae</taxon>
        <taxon>Auriscalpium</taxon>
    </lineage>
</organism>
<name>A0ACB8RPQ6_9AGAM</name>
<dbReference type="Proteomes" id="UP000814033">
    <property type="component" value="Unassembled WGS sequence"/>
</dbReference>
<dbReference type="EMBL" id="MU275936">
    <property type="protein sequence ID" value="KAI0046025.1"/>
    <property type="molecule type" value="Genomic_DNA"/>
</dbReference>
<evidence type="ECO:0000313" key="1">
    <source>
        <dbReference type="EMBL" id="KAI0046025.1"/>
    </source>
</evidence>
<evidence type="ECO:0000313" key="2">
    <source>
        <dbReference type="Proteomes" id="UP000814033"/>
    </source>
</evidence>
<accession>A0ACB8RPQ6</accession>
<reference evidence="1" key="2">
    <citation type="journal article" date="2022" name="New Phytol.">
        <title>Evolutionary transition to the ectomycorrhizal habit in the genomes of a hyperdiverse lineage of mushroom-forming fungi.</title>
        <authorList>
            <person name="Looney B."/>
            <person name="Miyauchi S."/>
            <person name="Morin E."/>
            <person name="Drula E."/>
            <person name="Courty P.E."/>
            <person name="Kohler A."/>
            <person name="Kuo A."/>
            <person name="LaButti K."/>
            <person name="Pangilinan J."/>
            <person name="Lipzen A."/>
            <person name="Riley R."/>
            <person name="Andreopoulos W."/>
            <person name="He G."/>
            <person name="Johnson J."/>
            <person name="Nolan M."/>
            <person name="Tritt A."/>
            <person name="Barry K.W."/>
            <person name="Grigoriev I.V."/>
            <person name="Nagy L.G."/>
            <person name="Hibbett D."/>
            <person name="Henrissat B."/>
            <person name="Matheny P.B."/>
            <person name="Labbe J."/>
            <person name="Martin F.M."/>
        </authorList>
    </citation>
    <scope>NUCLEOTIDE SEQUENCE</scope>
    <source>
        <strain evidence="1">FP105234-sp</strain>
    </source>
</reference>
<reference evidence="1" key="1">
    <citation type="submission" date="2021-02" db="EMBL/GenBank/DDBJ databases">
        <authorList>
            <consortium name="DOE Joint Genome Institute"/>
            <person name="Ahrendt S."/>
            <person name="Looney B.P."/>
            <person name="Miyauchi S."/>
            <person name="Morin E."/>
            <person name="Drula E."/>
            <person name="Courty P.E."/>
            <person name="Chicoki N."/>
            <person name="Fauchery L."/>
            <person name="Kohler A."/>
            <person name="Kuo A."/>
            <person name="Labutti K."/>
            <person name="Pangilinan J."/>
            <person name="Lipzen A."/>
            <person name="Riley R."/>
            <person name="Andreopoulos W."/>
            <person name="He G."/>
            <person name="Johnson J."/>
            <person name="Barry K.W."/>
            <person name="Grigoriev I.V."/>
            <person name="Nagy L."/>
            <person name="Hibbett D."/>
            <person name="Henrissat B."/>
            <person name="Matheny P.B."/>
            <person name="Labbe J."/>
            <person name="Martin F."/>
        </authorList>
    </citation>
    <scope>NUCLEOTIDE SEQUENCE</scope>
    <source>
        <strain evidence="1">FP105234-sp</strain>
    </source>
</reference>
<sequence length="121" mass="13064">MCIHSSTNNWPWCVLRDALEQPRDATFSPAAATPQCTPPPAHIVNAYCRTSLFAISSRRTVVGIKFSADSISFATLNVLPAAGQCDFRSGDAAIIFGIDGEFRRMVAVVDPLVDFDTSGEL</sequence>
<comment type="caution">
    <text evidence="1">The sequence shown here is derived from an EMBL/GenBank/DDBJ whole genome shotgun (WGS) entry which is preliminary data.</text>
</comment>
<gene>
    <name evidence="1" type="ORF">FA95DRAFT_1607243</name>
</gene>
<proteinExistence type="predicted"/>